<sequence length="741" mass="81662">MRLAFSWNSVNICKRFMVELEDRSGVYTQVMAYADNTEAINEVLLLRPARRIRVWMYENVDPLVTQFRIAEIEVWRAEDTQQPLGVSAEAADLFTTGLSPPPVYQPLTATSSTASTDCLLDAANAISTNNFTMWMAAPGPPQDPGTVTLDLQAVYPVDMVQCLWGMQPSSLGDRRFEVSEDSVTWSDIPLIGPVNFDEKLEQFTGFVNMRYLRISFVRAFDDTANEPNKIGMSIRNLLVRLDQNLARWHYSAAPTGVWSFPSTAALDGSRETYWSTRQGVDTATFTVTFSELFNLAGVYVEFLYRALSIQLYQSVDCISYTLVESIRDNGDYVFYVPTTVHFQARCVRMELSGARDRMWHPDRYEDPISRLEVIAIKEFTLLEHAGGGGVFGIEDCYGSTCGLRKAHNRYDTITYGLLQPRGWSIASEGDIRSRDVVGKPENTTQLVHVVAVFGGNTITLYRNGQQYGSSYNGSAISSSAWNNDSRLVMGVRSTAYVNLSTASNFTGTLLEGIAGLHDDSHNNFFSGAIHSVTLIRGALLAEEVLGLYESHFGKPERACHCGHRVCPSGPSRFLPSVQRPRCFLSALSPTCRSRFHAPAKASVFAIAARTASHRRVAVPVYRVIVVRAAQFIALRMVAVVRSMTTALTASAVMGPPAAALPGIADVPNTPSCFTMHPAICLDVFHSFASTRAIVSLKDPSRICVSPPSRTTMHWFISSALSWALAAGAGYVAYLVYVNGGE</sequence>
<dbReference type="PROSITE" id="PS50022">
    <property type="entry name" value="FA58C_3"/>
    <property type="match status" value="1"/>
</dbReference>
<evidence type="ECO:0000313" key="4">
    <source>
        <dbReference type="Proteomes" id="UP000553632"/>
    </source>
</evidence>
<feature type="domain" description="F5/8 type C" evidence="2">
    <location>
        <begin position="91"/>
        <end position="214"/>
    </location>
</feature>
<evidence type="ECO:0000313" key="3">
    <source>
        <dbReference type="EMBL" id="KAF4682969.1"/>
    </source>
</evidence>
<dbReference type="AlphaFoldDB" id="A0A7J6NGK4"/>
<dbReference type="Pfam" id="PF13385">
    <property type="entry name" value="Laminin_G_3"/>
    <property type="match status" value="1"/>
</dbReference>
<evidence type="ECO:0000259" key="2">
    <source>
        <dbReference type="PROSITE" id="PS50022"/>
    </source>
</evidence>
<dbReference type="SUPFAM" id="SSF49785">
    <property type="entry name" value="Galactose-binding domain-like"/>
    <property type="match status" value="2"/>
</dbReference>
<gene>
    <name evidence="3" type="ORF">FOZ63_026352</name>
</gene>
<dbReference type="InterPro" id="IPR013320">
    <property type="entry name" value="ConA-like_dom_sf"/>
</dbReference>
<dbReference type="Proteomes" id="UP000553632">
    <property type="component" value="Unassembled WGS sequence"/>
</dbReference>
<comment type="caution">
    <text evidence="3">The sequence shown here is derived from an EMBL/GenBank/DDBJ whole genome shotgun (WGS) entry which is preliminary data.</text>
</comment>
<dbReference type="Gene3D" id="2.60.120.260">
    <property type="entry name" value="Galactose-binding domain-like"/>
    <property type="match status" value="2"/>
</dbReference>
<feature type="non-terminal residue" evidence="3">
    <location>
        <position position="1"/>
    </location>
</feature>
<feature type="transmembrane region" description="Helical" evidence="1">
    <location>
        <begin position="712"/>
        <end position="736"/>
    </location>
</feature>
<dbReference type="InterPro" id="IPR008979">
    <property type="entry name" value="Galactose-bd-like_sf"/>
</dbReference>
<keyword evidence="4" id="KW-1185">Reference proteome</keyword>
<reference evidence="3 4" key="1">
    <citation type="submission" date="2020-04" db="EMBL/GenBank/DDBJ databases">
        <title>Perkinsus olseni comparative genomics.</title>
        <authorList>
            <person name="Bogema D.R."/>
        </authorList>
    </citation>
    <scope>NUCLEOTIDE SEQUENCE [LARGE SCALE GENOMIC DNA]</scope>
    <source>
        <strain evidence="3 4">ATCC PRA-207</strain>
    </source>
</reference>
<protein>
    <recommendedName>
        <fullName evidence="2">F5/8 type C domain-containing protein</fullName>
    </recommendedName>
</protein>
<dbReference type="SUPFAM" id="SSF49899">
    <property type="entry name" value="Concanavalin A-like lectins/glucanases"/>
    <property type="match status" value="1"/>
</dbReference>
<accession>A0A7J6NGK4</accession>
<evidence type="ECO:0000256" key="1">
    <source>
        <dbReference type="SAM" id="Phobius"/>
    </source>
</evidence>
<keyword evidence="1" id="KW-0472">Membrane</keyword>
<keyword evidence="1" id="KW-0812">Transmembrane</keyword>
<dbReference type="InterPro" id="IPR000421">
    <property type="entry name" value="FA58C"/>
</dbReference>
<dbReference type="Gene3D" id="2.60.120.200">
    <property type="match status" value="1"/>
</dbReference>
<dbReference type="EMBL" id="JABANO010040707">
    <property type="protein sequence ID" value="KAF4682969.1"/>
    <property type="molecule type" value="Genomic_DNA"/>
</dbReference>
<proteinExistence type="predicted"/>
<organism evidence="3 4">
    <name type="scientific">Perkinsus olseni</name>
    <name type="common">Perkinsus atlanticus</name>
    <dbReference type="NCBI Taxonomy" id="32597"/>
    <lineage>
        <taxon>Eukaryota</taxon>
        <taxon>Sar</taxon>
        <taxon>Alveolata</taxon>
        <taxon>Perkinsozoa</taxon>
        <taxon>Perkinsea</taxon>
        <taxon>Perkinsida</taxon>
        <taxon>Perkinsidae</taxon>
        <taxon>Perkinsus</taxon>
    </lineage>
</organism>
<dbReference type="Pfam" id="PF00754">
    <property type="entry name" value="F5_F8_type_C"/>
    <property type="match status" value="1"/>
</dbReference>
<keyword evidence="1" id="KW-1133">Transmembrane helix</keyword>
<name>A0A7J6NGK4_PEROL</name>